<evidence type="ECO:0000313" key="3">
    <source>
        <dbReference type="Proteomes" id="UP000252770"/>
    </source>
</evidence>
<feature type="compositionally biased region" description="Basic and acidic residues" evidence="1">
    <location>
        <begin position="207"/>
        <end position="238"/>
    </location>
</feature>
<proteinExistence type="predicted"/>
<organism evidence="2 3">
    <name type="scientific">Desertihabitans brevis</name>
    <dbReference type="NCBI Taxonomy" id="2268447"/>
    <lineage>
        <taxon>Bacteria</taxon>
        <taxon>Bacillati</taxon>
        <taxon>Actinomycetota</taxon>
        <taxon>Actinomycetes</taxon>
        <taxon>Propionibacteriales</taxon>
        <taxon>Propionibacteriaceae</taxon>
        <taxon>Desertihabitans</taxon>
    </lineage>
</organism>
<gene>
    <name evidence="2" type="ORF">DT076_16120</name>
</gene>
<feature type="region of interest" description="Disordered" evidence="1">
    <location>
        <begin position="207"/>
        <end position="286"/>
    </location>
</feature>
<name>A0A367YRI8_9ACTN</name>
<feature type="region of interest" description="Disordered" evidence="1">
    <location>
        <begin position="157"/>
        <end position="186"/>
    </location>
</feature>
<sequence length="286" mass="30943">MDRLFSLDPGDFVAARDALAAEARSSGDRTRAQRIKGLRRPTVSAWVVNLLAREESASVGELLELGEALRAAHQTLSADELRPLAAQRTQVVEALTRRAARLAADHGHPPSEAVRAEVAGSLQAALADPEVAETVRRGRLSKPVSYSGFGLVESRPAAERPPVVDLSAARDRRRSRKEREAEQARAKAVAEARERLETLRSALVDARAAHSEAEEQHLEAAEELDRRSQEVADLRDELAAAEAAEAEAQEAEGRTRSALAEAEQAVERAEAEAEEAQHALEELGEG</sequence>
<dbReference type="AlphaFoldDB" id="A0A367YRI8"/>
<keyword evidence="3" id="KW-1185">Reference proteome</keyword>
<feature type="compositionally biased region" description="Basic and acidic residues" evidence="1">
    <location>
        <begin position="265"/>
        <end position="286"/>
    </location>
</feature>
<dbReference type="EMBL" id="QOUI01000011">
    <property type="protein sequence ID" value="RCK68506.1"/>
    <property type="molecule type" value="Genomic_DNA"/>
</dbReference>
<evidence type="ECO:0000313" key="2">
    <source>
        <dbReference type="EMBL" id="RCK68506.1"/>
    </source>
</evidence>
<reference evidence="2 3" key="1">
    <citation type="submission" date="2018-07" db="EMBL/GenBank/DDBJ databases">
        <title>Desertimonas flava gen. nov. sp. nov.</title>
        <authorList>
            <person name="Liu S."/>
        </authorList>
    </citation>
    <scope>NUCLEOTIDE SEQUENCE [LARGE SCALE GENOMIC DNA]</scope>
    <source>
        <strain evidence="2 3">16Sb5-5</strain>
    </source>
</reference>
<dbReference type="Proteomes" id="UP000252770">
    <property type="component" value="Unassembled WGS sequence"/>
</dbReference>
<accession>A0A367YRI8</accession>
<protein>
    <submittedName>
        <fullName evidence="2">Uncharacterized protein</fullName>
    </submittedName>
</protein>
<evidence type="ECO:0000256" key="1">
    <source>
        <dbReference type="SAM" id="MobiDB-lite"/>
    </source>
</evidence>
<comment type="caution">
    <text evidence="2">The sequence shown here is derived from an EMBL/GenBank/DDBJ whole genome shotgun (WGS) entry which is preliminary data.</text>
</comment>
<feature type="compositionally biased region" description="Basic and acidic residues" evidence="1">
    <location>
        <begin position="177"/>
        <end position="186"/>
    </location>
</feature>